<protein>
    <submittedName>
        <fullName evidence="2">Uncharacterized protein</fullName>
    </submittedName>
</protein>
<dbReference type="AlphaFoldDB" id="A0AAD4L4Z8"/>
<feature type="coiled-coil region" evidence="1">
    <location>
        <begin position="166"/>
        <end position="193"/>
    </location>
</feature>
<comment type="caution">
    <text evidence="2">The sequence shown here is derived from an EMBL/GenBank/DDBJ whole genome shotgun (WGS) entry which is preliminary data.</text>
</comment>
<sequence length="287" mass="32284">MHLPQDPEKIFEKAFVEDVAVFVANGNFGKDAELAQPIEPLYAIQAYISSGIKYPQTNGEFEKETPEATYEVITQVLPKLYMNTRKTLTSVSKSCHKFKEEALDGLLFYPKIISSYCENALDALESKESGLVQQLKVLTDTKYDKVTPGEEDNDFNDAKELAIFSLGEMQIQAEKHKQSISDLKQKVTEFKAETDSNRGMAKDLDATYSQKVLVEGNSYESVLDFVGGQLKGMEEKLNTANERYEEAYDQEVSVINNSSPSWLTRFSTPPGSREGSYPVHILEERTV</sequence>
<keyword evidence="3" id="KW-1185">Reference proteome</keyword>
<evidence type="ECO:0000313" key="2">
    <source>
        <dbReference type="EMBL" id="KAH8706072.1"/>
    </source>
</evidence>
<dbReference type="Proteomes" id="UP001201262">
    <property type="component" value="Unassembled WGS sequence"/>
</dbReference>
<evidence type="ECO:0000256" key="1">
    <source>
        <dbReference type="SAM" id="Coils"/>
    </source>
</evidence>
<name>A0AAD4L4Z8_9EURO</name>
<dbReference type="EMBL" id="JAJTJA010000001">
    <property type="protein sequence ID" value="KAH8706072.1"/>
    <property type="molecule type" value="Genomic_DNA"/>
</dbReference>
<dbReference type="RefSeq" id="XP_046078693.1">
    <property type="nucleotide sequence ID" value="XM_046209998.1"/>
</dbReference>
<accession>A0AAD4L4Z8</accession>
<gene>
    <name evidence="2" type="ORF">BGW36DRAFT_22474</name>
</gene>
<proteinExistence type="predicted"/>
<evidence type="ECO:0000313" key="3">
    <source>
        <dbReference type="Proteomes" id="UP001201262"/>
    </source>
</evidence>
<organism evidence="2 3">
    <name type="scientific">Talaromyces proteolyticus</name>
    <dbReference type="NCBI Taxonomy" id="1131652"/>
    <lineage>
        <taxon>Eukaryota</taxon>
        <taxon>Fungi</taxon>
        <taxon>Dikarya</taxon>
        <taxon>Ascomycota</taxon>
        <taxon>Pezizomycotina</taxon>
        <taxon>Eurotiomycetes</taxon>
        <taxon>Eurotiomycetidae</taxon>
        <taxon>Eurotiales</taxon>
        <taxon>Trichocomaceae</taxon>
        <taxon>Talaromyces</taxon>
        <taxon>Talaromyces sect. Bacilispori</taxon>
    </lineage>
</organism>
<dbReference type="GeneID" id="70240285"/>
<reference evidence="2" key="1">
    <citation type="submission" date="2021-12" db="EMBL/GenBank/DDBJ databases">
        <title>Convergent genome expansion in fungi linked to evolution of root-endophyte symbiosis.</title>
        <authorList>
            <consortium name="DOE Joint Genome Institute"/>
            <person name="Ke Y.-H."/>
            <person name="Bonito G."/>
            <person name="Liao H.-L."/>
            <person name="Looney B."/>
            <person name="Rojas-Flechas A."/>
            <person name="Nash J."/>
            <person name="Hameed K."/>
            <person name="Schadt C."/>
            <person name="Martin F."/>
            <person name="Crous P.W."/>
            <person name="Miettinen O."/>
            <person name="Magnuson J.K."/>
            <person name="Labbe J."/>
            <person name="Jacobson D."/>
            <person name="Doktycz M.J."/>
            <person name="Veneault-Fourrey C."/>
            <person name="Kuo A."/>
            <person name="Mondo S."/>
            <person name="Calhoun S."/>
            <person name="Riley R."/>
            <person name="Ohm R."/>
            <person name="LaButti K."/>
            <person name="Andreopoulos B."/>
            <person name="Pangilinan J."/>
            <person name="Nolan M."/>
            <person name="Tritt A."/>
            <person name="Clum A."/>
            <person name="Lipzen A."/>
            <person name="Daum C."/>
            <person name="Barry K."/>
            <person name="Grigoriev I.V."/>
            <person name="Vilgalys R."/>
        </authorList>
    </citation>
    <scope>NUCLEOTIDE SEQUENCE</scope>
    <source>
        <strain evidence="2">PMI_201</strain>
    </source>
</reference>
<keyword evidence="1" id="KW-0175">Coiled coil</keyword>